<accession>A0A834MCH8</accession>
<proteinExistence type="predicted"/>
<evidence type="ECO:0000256" key="1">
    <source>
        <dbReference type="SAM" id="MobiDB-lite"/>
    </source>
</evidence>
<dbReference type="EMBL" id="JAACXV010000354">
    <property type="protein sequence ID" value="KAF7279596.1"/>
    <property type="molecule type" value="Genomic_DNA"/>
</dbReference>
<comment type="caution">
    <text evidence="2">The sequence shown here is derived from an EMBL/GenBank/DDBJ whole genome shotgun (WGS) entry which is preliminary data.</text>
</comment>
<name>A0A834MCH8_RHYFE</name>
<feature type="compositionally biased region" description="Acidic residues" evidence="1">
    <location>
        <begin position="38"/>
        <end position="51"/>
    </location>
</feature>
<evidence type="ECO:0000313" key="3">
    <source>
        <dbReference type="Proteomes" id="UP000625711"/>
    </source>
</evidence>
<dbReference type="AlphaFoldDB" id="A0A834MCH8"/>
<organism evidence="2 3">
    <name type="scientific">Rhynchophorus ferrugineus</name>
    <name type="common">Red palm weevil</name>
    <name type="synonym">Curculio ferrugineus</name>
    <dbReference type="NCBI Taxonomy" id="354439"/>
    <lineage>
        <taxon>Eukaryota</taxon>
        <taxon>Metazoa</taxon>
        <taxon>Ecdysozoa</taxon>
        <taxon>Arthropoda</taxon>
        <taxon>Hexapoda</taxon>
        <taxon>Insecta</taxon>
        <taxon>Pterygota</taxon>
        <taxon>Neoptera</taxon>
        <taxon>Endopterygota</taxon>
        <taxon>Coleoptera</taxon>
        <taxon>Polyphaga</taxon>
        <taxon>Cucujiformia</taxon>
        <taxon>Curculionidae</taxon>
        <taxon>Dryophthorinae</taxon>
        <taxon>Rhynchophorus</taxon>
    </lineage>
</organism>
<reference evidence="2" key="1">
    <citation type="submission" date="2020-08" db="EMBL/GenBank/DDBJ databases">
        <title>Genome sequencing and assembly of the red palm weevil Rhynchophorus ferrugineus.</title>
        <authorList>
            <person name="Dias G.B."/>
            <person name="Bergman C.M."/>
            <person name="Manee M."/>
        </authorList>
    </citation>
    <scope>NUCLEOTIDE SEQUENCE</scope>
    <source>
        <strain evidence="2">AA-2017</strain>
        <tissue evidence="2">Whole larva</tissue>
    </source>
</reference>
<evidence type="ECO:0000313" key="2">
    <source>
        <dbReference type="EMBL" id="KAF7279596.1"/>
    </source>
</evidence>
<feature type="region of interest" description="Disordered" evidence="1">
    <location>
        <begin position="38"/>
        <end position="82"/>
    </location>
</feature>
<gene>
    <name evidence="2" type="ORF">GWI33_006991</name>
</gene>
<keyword evidence="3" id="KW-1185">Reference proteome</keyword>
<protein>
    <submittedName>
        <fullName evidence="2">Uncharacterized protein</fullName>
    </submittedName>
</protein>
<dbReference type="Proteomes" id="UP000625711">
    <property type="component" value="Unassembled WGS sequence"/>
</dbReference>
<feature type="compositionally biased region" description="Basic and acidic residues" evidence="1">
    <location>
        <begin position="52"/>
        <end position="82"/>
    </location>
</feature>
<sequence>MIVNILSLDTDLNLFLNTRFCEKDNKQTQRILRWLKEEDDETVGGEEDDEENKYYSDDVSDHNNESEQDCTKDDRQKQLDYL</sequence>